<feature type="compositionally biased region" description="Polar residues" evidence="12">
    <location>
        <begin position="552"/>
        <end position="565"/>
    </location>
</feature>
<dbReference type="PROSITE" id="PS51294">
    <property type="entry name" value="HTH_MYB"/>
    <property type="match status" value="1"/>
</dbReference>
<organism evidence="18 19">
    <name type="scientific">Solanum verrucosum</name>
    <dbReference type="NCBI Taxonomy" id="315347"/>
    <lineage>
        <taxon>Eukaryota</taxon>
        <taxon>Viridiplantae</taxon>
        <taxon>Streptophyta</taxon>
        <taxon>Embryophyta</taxon>
        <taxon>Tracheophyta</taxon>
        <taxon>Spermatophyta</taxon>
        <taxon>Magnoliopsida</taxon>
        <taxon>eudicotyledons</taxon>
        <taxon>Gunneridae</taxon>
        <taxon>Pentapetalae</taxon>
        <taxon>asterids</taxon>
        <taxon>lamiids</taxon>
        <taxon>Solanales</taxon>
        <taxon>Solanaceae</taxon>
        <taxon>Solanoideae</taxon>
        <taxon>Solaneae</taxon>
        <taxon>Solanum</taxon>
    </lineage>
</organism>
<evidence type="ECO:0000256" key="3">
    <source>
        <dbReference type="ARBA" id="ARBA00022723"/>
    </source>
</evidence>
<keyword evidence="11" id="KW-0175">Coiled coil</keyword>
<dbReference type="EMBL" id="CP133612">
    <property type="protein sequence ID" value="WMV13043.1"/>
    <property type="molecule type" value="Genomic_DNA"/>
</dbReference>
<evidence type="ECO:0000259" key="15">
    <source>
        <dbReference type="PROSITE" id="PS50934"/>
    </source>
</evidence>
<dbReference type="InterPro" id="IPR017930">
    <property type="entry name" value="Myb_dom"/>
</dbReference>
<feature type="region of interest" description="Disordered" evidence="12">
    <location>
        <begin position="655"/>
        <end position="860"/>
    </location>
</feature>
<dbReference type="GO" id="GO:0005634">
    <property type="term" value="C:nucleus"/>
    <property type="evidence" value="ECO:0007669"/>
    <property type="project" value="UniProtKB-SubCell"/>
</dbReference>
<dbReference type="PROSITE" id="PS01357">
    <property type="entry name" value="ZF_ZZ_1"/>
    <property type="match status" value="1"/>
</dbReference>
<dbReference type="InterPro" id="IPR001005">
    <property type="entry name" value="SANT/Myb"/>
</dbReference>
<keyword evidence="7" id="KW-0238">DNA-binding</keyword>
<comment type="subcellular location">
    <subcellularLocation>
        <location evidence="1">Nucleus</location>
    </subcellularLocation>
</comment>
<dbReference type="Proteomes" id="UP001234989">
    <property type="component" value="Chromosome 1"/>
</dbReference>
<feature type="compositionally biased region" description="Basic and acidic residues" evidence="12">
    <location>
        <begin position="751"/>
        <end position="779"/>
    </location>
</feature>
<keyword evidence="3" id="KW-0479">Metal-binding</keyword>
<evidence type="ECO:0000259" key="17">
    <source>
        <dbReference type="PROSITE" id="PS51294"/>
    </source>
</evidence>
<reference evidence="18" key="1">
    <citation type="submission" date="2023-08" db="EMBL/GenBank/DDBJ databases">
        <title>A de novo genome assembly of Solanum verrucosum Schlechtendal, a Mexican diploid species geographically isolated from the other diploid A-genome species in potato relatives.</title>
        <authorList>
            <person name="Hosaka K."/>
        </authorList>
    </citation>
    <scope>NUCLEOTIDE SEQUENCE</scope>
    <source>
        <tissue evidence="18">Young leaves</tissue>
    </source>
</reference>
<dbReference type="Pfam" id="PF04433">
    <property type="entry name" value="SWIRM"/>
    <property type="match status" value="1"/>
</dbReference>
<keyword evidence="6" id="KW-0805">Transcription regulation</keyword>
<feature type="domain" description="SANT" evidence="16">
    <location>
        <begin position="458"/>
        <end position="509"/>
    </location>
</feature>
<dbReference type="CDD" id="cd00167">
    <property type="entry name" value="SANT"/>
    <property type="match status" value="1"/>
</dbReference>
<evidence type="ECO:0000256" key="9">
    <source>
        <dbReference type="ARBA" id="ARBA00023242"/>
    </source>
</evidence>
<evidence type="ECO:0000259" key="13">
    <source>
        <dbReference type="PROSITE" id="PS50090"/>
    </source>
</evidence>
<dbReference type="SUPFAM" id="SSF57850">
    <property type="entry name" value="RING/U-box"/>
    <property type="match status" value="1"/>
</dbReference>
<dbReference type="SMART" id="SM00291">
    <property type="entry name" value="ZnF_ZZ"/>
    <property type="match status" value="1"/>
</dbReference>
<feature type="region of interest" description="Disordered" evidence="12">
    <location>
        <begin position="1"/>
        <end position="96"/>
    </location>
</feature>
<dbReference type="PROSITE" id="PS51293">
    <property type="entry name" value="SANT"/>
    <property type="match status" value="1"/>
</dbReference>
<evidence type="ECO:0000256" key="11">
    <source>
        <dbReference type="SAM" id="Coils"/>
    </source>
</evidence>
<dbReference type="GO" id="GO:0010597">
    <property type="term" value="P:green leaf volatile biosynthetic process"/>
    <property type="evidence" value="ECO:0007669"/>
    <property type="project" value="UniProtKB-ARBA"/>
</dbReference>
<feature type="compositionally biased region" description="Basic and acidic residues" evidence="12">
    <location>
        <begin position="660"/>
        <end position="670"/>
    </location>
</feature>
<dbReference type="SUPFAM" id="SSF46689">
    <property type="entry name" value="Homeodomain-like"/>
    <property type="match status" value="2"/>
</dbReference>
<evidence type="ECO:0000313" key="18">
    <source>
        <dbReference type="EMBL" id="WMV13043.1"/>
    </source>
</evidence>
<dbReference type="Gene3D" id="1.10.10.60">
    <property type="entry name" value="Homeodomain-like"/>
    <property type="match status" value="1"/>
</dbReference>
<dbReference type="GO" id="GO:0000976">
    <property type="term" value="F:transcription cis-regulatory region binding"/>
    <property type="evidence" value="ECO:0007669"/>
    <property type="project" value="UniProtKB-ARBA"/>
</dbReference>
<feature type="coiled-coil region" evidence="11">
    <location>
        <begin position="119"/>
        <end position="153"/>
    </location>
</feature>
<evidence type="ECO:0000256" key="6">
    <source>
        <dbReference type="ARBA" id="ARBA00023015"/>
    </source>
</evidence>
<dbReference type="InterPro" id="IPR043145">
    <property type="entry name" value="Znf_ZZ_sf"/>
</dbReference>
<dbReference type="PROSITE" id="PS50135">
    <property type="entry name" value="ZF_ZZ_2"/>
    <property type="match status" value="1"/>
</dbReference>
<feature type="compositionally biased region" description="Basic and acidic residues" evidence="12">
    <location>
        <begin position="689"/>
        <end position="742"/>
    </location>
</feature>
<feature type="domain" description="HTH myb-type" evidence="17">
    <location>
        <begin position="461"/>
        <end position="509"/>
    </location>
</feature>
<feature type="compositionally biased region" description="Polar residues" evidence="12">
    <location>
        <begin position="787"/>
        <end position="798"/>
    </location>
</feature>
<dbReference type="InterPro" id="IPR000433">
    <property type="entry name" value="Znf_ZZ"/>
</dbReference>
<dbReference type="FunFam" id="1.10.10.60:FF:000014">
    <property type="entry name" value="SWI/SNF complex subunit SMARCC2 isoform C"/>
    <property type="match status" value="1"/>
</dbReference>
<dbReference type="PROSITE" id="PS50934">
    <property type="entry name" value="SWIRM"/>
    <property type="match status" value="1"/>
</dbReference>
<dbReference type="CDD" id="cd02336">
    <property type="entry name" value="ZZ_RSC8"/>
    <property type="match status" value="1"/>
</dbReference>
<feature type="compositionally biased region" description="Basic and acidic residues" evidence="12">
    <location>
        <begin position="523"/>
        <end position="534"/>
    </location>
</feature>
<evidence type="ECO:0000259" key="16">
    <source>
        <dbReference type="PROSITE" id="PS51293"/>
    </source>
</evidence>
<dbReference type="SMART" id="SM00717">
    <property type="entry name" value="SANT"/>
    <property type="match status" value="1"/>
</dbReference>
<dbReference type="InterPro" id="IPR017884">
    <property type="entry name" value="SANT_dom"/>
</dbReference>
<keyword evidence="9" id="KW-0539">Nucleus</keyword>
<dbReference type="InterPro" id="IPR007526">
    <property type="entry name" value="SWIRM"/>
</dbReference>
<dbReference type="Pfam" id="PF00249">
    <property type="entry name" value="Myb_DNA-binding"/>
    <property type="match status" value="1"/>
</dbReference>
<evidence type="ECO:0000259" key="14">
    <source>
        <dbReference type="PROSITE" id="PS50135"/>
    </source>
</evidence>
<dbReference type="InterPro" id="IPR036388">
    <property type="entry name" value="WH-like_DNA-bd_sf"/>
</dbReference>
<evidence type="ECO:0000256" key="2">
    <source>
        <dbReference type="ARBA" id="ARBA00022473"/>
    </source>
</evidence>
<dbReference type="InterPro" id="IPR041984">
    <property type="entry name" value="Rsc8/Ssr1/Ssr2_ZZ"/>
</dbReference>
<evidence type="ECO:0000256" key="8">
    <source>
        <dbReference type="ARBA" id="ARBA00023163"/>
    </source>
</evidence>
<evidence type="ECO:0000256" key="7">
    <source>
        <dbReference type="ARBA" id="ARBA00023125"/>
    </source>
</evidence>
<dbReference type="Gene3D" id="1.10.10.10">
    <property type="entry name" value="Winged helix-like DNA-binding domain superfamily/Winged helix DNA-binding domain"/>
    <property type="match status" value="1"/>
</dbReference>
<dbReference type="PROSITE" id="PS50090">
    <property type="entry name" value="MYB_LIKE"/>
    <property type="match status" value="1"/>
</dbReference>
<feature type="region of interest" description="Disordered" evidence="12">
    <location>
        <begin position="523"/>
        <end position="574"/>
    </location>
</feature>
<evidence type="ECO:0000256" key="12">
    <source>
        <dbReference type="SAM" id="MobiDB-lite"/>
    </source>
</evidence>
<feature type="compositionally biased region" description="Basic residues" evidence="12">
    <location>
        <begin position="32"/>
        <end position="43"/>
    </location>
</feature>
<feature type="compositionally biased region" description="Polar residues" evidence="12">
    <location>
        <begin position="49"/>
        <end position="59"/>
    </location>
</feature>
<proteinExistence type="predicted"/>
<feature type="compositionally biased region" description="Polar residues" evidence="12">
    <location>
        <begin position="845"/>
        <end position="860"/>
    </location>
</feature>
<keyword evidence="5" id="KW-0862">Zinc</keyword>
<evidence type="ECO:0000256" key="10">
    <source>
        <dbReference type="PROSITE-ProRule" id="PRU00228"/>
    </source>
</evidence>
<sequence length="870" mass="94774">MEEKRKDAGTPPPAADTPMTSADVPSAEAPTSRRRGGGHKRKASAIGSGASSTPPSTLSKRQKQSAVPFPPIHNGPLTRARQQPNNAAAAAASAVSPSGFGVRIESEVLPKAEVGVEEAVKVDKESNQVKEDLEALEAEIEAEIESIRSRDRNVHVVPTHAGEFQLSSFNPQFEENKVVRFLPNVKNQVQFFLLLVFVGVERNARVVQWFGVGISMLEVLSSKPFASKSKGFAVWVELVAPGLPSAGWFSWTEVHPLEKQTMPSFFNEKLQSRTPEIYMEIRNWIMKKYHTDPNIQIELNDLSELSAGDLDVKKEVMEFLDYWGLINYHPFPQTSSVINVDIDGDEAAKTDSLVDKLFRFESDETWTPVLPRSSVATPSASSGFFPESAIAEELMKSEGPAVEYHCNSCSADCSRKRYHCQKEADFDLCSECFNNGKFGSGMSPSDFIVMEPGESGGASGGKWTDQETLLLLEALELYKENWNEIAEHVATKTKAQCILHFIEMPIEDTFLDTDAENNQCVKEKEDADLSKDDTSASIDAPETAESKDDGNDNQVSPTVETSKPENVNGPIPQEEVGENCALNALREAFTAAGFYPPPGECASFAEAGNPVMAVAAFLVKLVEAKRVTASVRSSLKSISGNPSGENLALRHCFVLEDPPDDGKTSSDTDRPANGSVDPEDKKDEDDNVEMQKEEKLTSVIEEKSSSIGQEETKGETNIDKKCEEQDGENHGEKNEKELEEAAHLVSTSDENPEKSDTSKQSDPIPTEKEGEPASLKESDDAGLAVGQTPSTTAESDVLTSKLELPPGFEKESVDGALTAIPSDSPDTPKDEDMMPAVQTKEPEQSMKSNSVLENGENTGPSLQYGVMFFA</sequence>
<feature type="domain" description="Myb-like" evidence="13">
    <location>
        <begin position="461"/>
        <end position="505"/>
    </location>
</feature>
<protein>
    <recommendedName>
        <fullName evidence="20">SWI/SNF complex subunit SWI3D</fullName>
    </recommendedName>
</protein>
<evidence type="ECO:0000256" key="1">
    <source>
        <dbReference type="ARBA" id="ARBA00004123"/>
    </source>
</evidence>
<keyword evidence="8" id="KW-0804">Transcription</keyword>
<evidence type="ECO:0000256" key="4">
    <source>
        <dbReference type="ARBA" id="ARBA00022771"/>
    </source>
</evidence>
<evidence type="ECO:0000313" key="19">
    <source>
        <dbReference type="Proteomes" id="UP001234989"/>
    </source>
</evidence>
<feature type="compositionally biased region" description="Low complexity" evidence="12">
    <location>
        <begin position="79"/>
        <end position="96"/>
    </location>
</feature>
<name>A0AAF0TDM2_SOLVR</name>
<keyword evidence="4 10" id="KW-0863">Zinc-finger</keyword>
<dbReference type="Pfam" id="PF00569">
    <property type="entry name" value="ZZ"/>
    <property type="match status" value="1"/>
</dbReference>
<feature type="domain" description="ZZ-type" evidence="14">
    <location>
        <begin position="401"/>
        <end position="455"/>
    </location>
</feature>
<gene>
    <name evidence="18" type="ORF">MTR67_006428</name>
</gene>
<accession>A0AAF0TDM2</accession>
<dbReference type="Gene3D" id="3.30.60.90">
    <property type="match status" value="1"/>
</dbReference>
<feature type="domain" description="SWIRM" evidence="15">
    <location>
        <begin position="240"/>
        <end position="337"/>
    </location>
</feature>
<keyword evidence="2" id="KW-0217">Developmental protein</keyword>
<keyword evidence="19" id="KW-1185">Reference proteome</keyword>
<dbReference type="PANTHER" id="PTHR12802:SF41">
    <property type="entry name" value="BRAHMA ASSOCIATED PROTEIN 155 KDA"/>
    <property type="match status" value="1"/>
</dbReference>
<dbReference type="AlphaFoldDB" id="A0AAF0TDM2"/>
<evidence type="ECO:0008006" key="20">
    <source>
        <dbReference type="Google" id="ProtNLM"/>
    </source>
</evidence>
<dbReference type="InterPro" id="IPR009057">
    <property type="entry name" value="Homeodomain-like_sf"/>
</dbReference>
<evidence type="ECO:0000256" key="5">
    <source>
        <dbReference type="ARBA" id="ARBA00022833"/>
    </source>
</evidence>
<dbReference type="PANTHER" id="PTHR12802">
    <property type="entry name" value="SWI/SNF COMPLEX-RELATED"/>
    <property type="match status" value="1"/>
</dbReference>
<dbReference type="GO" id="GO:0008270">
    <property type="term" value="F:zinc ion binding"/>
    <property type="evidence" value="ECO:0007669"/>
    <property type="project" value="UniProtKB-KW"/>
</dbReference>